<evidence type="ECO:0000313" key="13">
    <source>
        <dbReference type="Proteomes" id="UP000538931"/>
    </source>
</evidence>
<comment type="caution">
    <text evidence="12">The sequence shown here is derived from an EMBL/GenBank/DDBJ whole genome shotgun (WGS) entry which is preliminary data.</text>
</comment>
<keyword evidence="4 10" id="KW-0472">Membrane</keyword>
<evidence type="ECO:0000256" key="6">
    <source>
        <dbReference type="ARBA" id="ARBA00023237"/>
    </source>
</evidence>
<dbReference type="GO" id="GO:0051301">
    <property type="term" value="P:cell division"/>
    <property type="evidence" value="ECO:0007669"/>
    <property type="project" value="UniProtKB-UniRule"/>
</dbReference>
<keyword evidence="2 9" id="KW-0132">Cell division</keyword>
<evidence type="ECO:0000256" key="8">
    <source>
        <dbReference type="ARBA" id="ARBA00023306"/>
    </source>
</evidence>
<evidence type="ECO:0000256" key="10">
    <source>
        <dbReference type="PROSITE-ProRule" id="PRU00473"/>
    </source>
</evidence>
<organism evidence="12 13">
    <name type="scientific">Marinobacterium marinum</name>
    <dbReference type="NCBI Taxonomy" id="2756129"/>
    <lineage>
        <taxon>Bacteria</taxon>
        <taxon>Pseudomonadati</taxon>
        <taxon>Pseudomonadota</taxon>
        <taxon>Gammaproteobacteria</taxon>
        <taxon>Oceanospirillales</taxon>
        <taxon>Oceanospirillaceae</taxon>
        <taxon>Marinobacterium</taxon>
    </lineage>
</organism>
<dbReference type="InterPro" id="IPR006690">
    <property type="entry name" value="OMPA-like_CS"/>
</dbReference>
<protein>
    <recommendedName>
        <fullName evidence="9">Peptidoglycan-associated protein</fullName>
    </recommendedName>
</protein>
<keyword evidence="13" id="KW-1185">Reference proteome</keyword>
<keyword evidence="3" id="KW-0732">Signal</keyword>
<dbReference type="GO" id="GO:0009279">
    <property type="term" value="C:cell outer membrane"/>
    <property type="evidence" value="ECO:0007669"/>
    <property type="project" value="UniProtKB-SubCell"/>
</dbReference>
<dbReference type="Proteomes" id="UP000538931">
    <property type="component" value="Unassembled WGS sequence"/>
</dbReference>
<keyword evidence="6" id="KW-0998">Cell outer membrane</keyword>
<evidence type="ECO:0000256" key="7">
    <source>
        <dbReference type="ARBA" id="ARBA00023288"/>
    </source>
</evidence>
<gene>
    <name evidence="9 12" type="primary">pal</name>
    <name evidence="12" type="ORF">H1S06_06490</name>
</gene>
<evidence type="ECO:0000256" key="4">
    <source>
        <dbReference type="ARBA" id="ARBA00023136"/>
    </source>
</evidence>
<dbReference type="InterPro" id="IPR039001">
    <property type="entry name" value="Pal"/>
</dbReference>
<sequence>MQVGNLTKSVIVSAAMIWAAGCSTTSTTTDAEGMGAGAGAGEQAGGANSYGTSGGSLSGGAVVTAEDLKQLRTVFYFDFDQSVVRQDGFADLEAHARYLAQNPSASVRLEGHADERGTREYNIALGERRAQAVERLLVVNGVSANQVETVSYGEEKPAVLGHDAASWSKNRRVELKYLSK</sequence>
<dbReference type="InterPro" id="IPR050330">
    <property type="entry name" value="Bact_OuterMem_StrucFunc"/>
</dbReference>
<evidence type="ECO:0000256" key="9">
    <source>
        <dbReference type="HAMAP-Rule" id="MF_02204"/>
    </source>
</evidence>
<proteinExistence type="inferred from homology"/>
<dbReference type="PROSITE" id="PS01068">
    <property type="entry name" value="OMPA_1"/>
    <property type="match status" value="1"/>
</dbReference>
<dbReference type="InterPro" id="IPR014169">
    <property type="entry name" value="Pal_lipo_C"/>
</dbReference>
<dbReference type="NCBIfam" id="TIGR02802">
    <property type="entry name" value="Pal_lipo"/>
    <property type="match status" value="1"/>
</dbReference>
<dbReference type="HAMAP" id="MF_02204">
    <property type="entry name" value="Pal"/>
    <property type="match status" value="1"/>
</dbReference>
<dbReference type="InterPro" id="IPR006665">
    <property type="entry name" value="OmpA-like"/>
</dbReference>
<comment type="similarity">
    <text evidence="9">Belongs to the Pal lipoprotein family.</text>
</comment>
<keyword evidence="7 12" id="KW-0449">Lipoprotein</keyword>
<keyword evidence="8 9" id="KW-0131">Cell cycle</keyword>
<evidence type="ECO:0000259" key="11">
    <source>
        <dbReference type="PROSITE" id="PS51123"/>
    </source>
</evidence>
<evidence type="ECO:0000256" key="5">
    <source>
        <dbReference type="ARBA" id="ARBA00023139"/>
    </source>
</evidence>
<dbReference type="PANTHER" id="PTHR30329:SF21">
    <property type="entry name" value="LIPOPROTEIN YIAD-RELATED"/>
    <property type="match status" value="1"/>
</dbReference>
<dbReference type="Gene3D" id="3.30.1330.60">
    <property type="entry name" value="OmpA-like domain"/>
    <property type="match status" value="1"/>
</dbReference>
<dbReference type="PANTHER" id="PTHR30329">
    <property type="entry name" value="STATOR ELEMENT OF FLAGELLAR MOTOR COMPLEX"/>
    <property type="match status" value="1"/>
</dbReference>
<reference evidence="12 13" key="1">
    <citation type="submission" date="2020-07" db="EMBL/GenBank/DDBJ databases">
        <title>Bacterium isolated from marien macroalgae.</title>
        <authorList>
            <person name="Zhu K."/>
            <person name="Lu D."/>
            <person name="Du Z."/>
        </authorList>
    </citation>
    <scope>NUCLEOTIDE SEQUENCE [LARGE SCALE GENOMIC DNA]</scope>
    <source>
        <strain evidence="12 13">3-1745</strain>
    </source>
</reference>
<dbReference type="SUPFAM" id="SSF103088">
    <property type="entry name" value="OmpA-like"/>
    <property type="match status" value="1"/>
</dbReference>
<dbReference type="Pfam" id="PF00691">
    <property type="entry name" value="OmpA"/>
    <property type="match status" value="1"/>
</dbReference>
<comment type="function">
    <text evidence="9">Part of the Tol-Pal system, which plays a role in outer membrane invagination during cell division and is important for maintaining outer membrane integrity.</text>
</comment>
<evidence type="ECO:0000313" key="12">
    <source>
        <dbReference type="EMBL" id="MBA4502011.1"/>
    </source>
</evidence>
<dbReference type="InterPro" id="IPR036737">
    <property type="entry name" value="OmpA-like_sf"/>
</dbReference>
<evidence type="ECO:0000256" key="3">
    <source>
        <dbReference type="ARBA" id="ARBA00022729"/>
    </source>
</evidence>
<dbReference type="CDD" id="cd07185">
    <property type="entry name" value="OmpA_C-like"/>
    <property type="match status" value="1"/>
</dbReference>
<evidence type="ECO:0000256" key="1">
    <source>
        <dbReference type="ARBA" id="ARBA00004442"/>
    </source>
</evidence>
<evidence type="ECO:0000256" key="2">
    <source>
        <dbReference type="ARBA" id="ARBA00022618"/>
    </source>
</evidence>
<accession>A0A7W1WXP8</accession>
<dbReference type="RefSeq" id="WP_181738397.1">
    <property type="nucleotide sequence ID" value="NZ_JACEMT010000041.1"/>
</dbReference>
<comment type="subunit">
    <text evidence="9">The Tol-Pal system is composed of five core proteins: the inner membrane proteins TolA, TolQ and TolR, the periplasmic protein TolB and the outer membrane protein Pal. They form a network linking the inner and outer membranes and the peptidoglycan layer.</text>
</comment>
<dbReference type="InterPro" id="IPR006664">
    <property type="entry name" value="OMP_bac"/>
</dbReference>
<feature type="domain" description="OmpA-like" evidence="11">
    <location>
        <begin position="64"/>
        <end position="180"/>
    </location>
</feature>
<dbReference type="PRINTS" id="PR01021">
    <property type="entry name" value="OMPADOMAIN"/>
</dbReference>
<dbReference type="PROSITE" id="PS51123">
    <property type="entry name" value="OMPA_2"/>
    <property type="match status" value="1"/>
</dbReference>
<name>A0A7W1WXP8_9GAMM</name>
<keyword evidence="5" id="KW-0564">Palmitate</keyword>
<dbReference type="AlphaFoldDB" id="A0A7W1WXP8"/>
<dbReference type="EMBL" id="JACEMT010000041">
    <property type="protein sequence ID" value="MBA4502011.1"/>
    <property type="molecule type" value="Genomic_DNA"/>
</dbReference>
<comment type="subcellular location">
    <subcellularLocation>
        <location evidence="1">Cell outer membrane</location>
    </subcellularLocation>
</comment>